<dbReference type="Proteomes" id="UP001243330">
    <property type="component" value="Unassembled WGS sequence"/>
</dbReference>
<feature type="region of interest" description="Disordered" evidence="1">
    <location>
        <begin position="1"/>
        <end position="67"/>
    </location>
</feature>
<sequence length="393" mass="41280">MSSGREANGPAHGSQHSASALANTTKDMPPPTLPPTGPKHKMGVSSQPANESPPLKRRRATSAGEDVKISTAEDEVVAPASNTLPAARLPVEIFVVVRCRVIITNEEDAEMTSIQHFLNAVSTLSFLSFVVLVTVSLADPLNQTDGLLLIEFGEPNTTAGNRTTTVGVSKHLEVLDGAESIHNRLEVKLTAAGPRAGDTSREVATSVAASAGTSAANDTNVTAADIVSALPRNYSLGTQQFCAGYTAGRLCGGLPPRLTELLPQTLASRHPDVFNATVLVDVALSVAQSAAVTQGPVALSFVVLAVPLLVLLVSSYEWPLKVQRTLECRRSHVFIAVWLFTVSGQVLAAGPVITVVVIRSRLDSLPSWIIVHPGRAGDFLVAVLNDSTSVDLS</sequence>
<keyword evidence="2" id="KW-0812">Transmembrane</keyword>
<organism evidence="3 4">
    <name type="scientific">Colletotrichum chrysophilum</name>
    <dbReference type="NCBI Taxonomy" id="1836956"/>
    <lineage>
        <taxon>Eukaryota</taxon>
        <taxon>Fungi</taxon>
        <taxon>Dikarya</taxon>
        <taxon>Ascomycota</taxon>
        <taxon>Pezizomycotina</taxon>
        <taxon>Sordariomycetes</taxon>
        <taxon>Hypocreomycetidae</taxon>
        <taxon>Glomerellales</taxon>
        <taxon>Glomerellaceae</taxon>
        <taxon>Colletotrichum</taxon>
        <taxon>Colletotrichum gloeosporioides species complex</taxon>
    </lineage>
</organism>
<dbReference type="EMBL" id="JAQOWY010001187">
    <property type="protein sequence ID" value="KAK1837512.1"/>
    <property type="molecule type" value="Genomic_DNA"/>
</dbReference>
<dbReference type="AlphaFoldDB" id="A0AAD9E7G5"/>
<feature type="compositionally biased region" description="Polar residues" evidence="1">
    <location>
        <begin position="14"/>
        <end position="23"/>
    </location>
</feature>
<feature type="compositionally biased region" description="Pro residues" evidence="1">
    <location>
        <begin position="28"/>
        <end position="37"/>
    </location>
</feature>
<evidence type="ECO:0000313" key="3">
    <source>
        <dbReference type="EMBL" id="KAK1837512.1"/>
    </source>
</evidence>
<comment type="caution">
    <text evidence="3">The sequence shown here is derived from an EMBL/GenBank/DDBJ whole genome shotgun (WGS) entry which is preliminary data.</text>
</comment>
<feature type="transmembrane region" description="Helical" evidence="2">
    <location>
        <begin position="333"/>
        <end position="358"/>
    </location>
</feature>
<evidence type="ECO:0000256" key="1">
    <source>
        <dbReference type="SAM" id="MobiDB-lite"/>
    </source>
</evidence>
<keyword evidence="2" id="KW-1133">Transmembrane helix</keyword>
<name>A0AAD9E7G5_9PEZI</name>
<keyword evidence="4" id="KW-1185">Reference proteome</keyword>
<proteinExistence type="predicted"/>
<feature type="transmembrane region" description="Helical" evidence="2">
    <location>
        <begin position="295"/>
        <end position="313"/>
    </location>
</feature>
<evidence type="ECO:0000256" key="2">
    <source>
        <dbReference type="SAM" id="Phobius"/>
    </source>
</evidence>
<reference evidence="3" key="1">
    <citation type="submission" date="2023-01" db="EMBL/GenBank/DDBJ databases">
        <title>Colletotrichum chrysophilum M932 genome sequence.</title>
        <authorList>
            <person name="Baroncelli R."/>
        </authorList>
    </citation>
    <scope>NUCLEOTIDE SEQUENCE</scope>
    <source>
        <strain evidence="3">M932</strain>
    </source>
</reference>
<gene>
    <name evidence="3" type="ORF">CCHR01_19866</name>
</gene>
<accession>A0AAD9E7G5</accession>
<keyword evidence="2" id="KW-0472">Membrane</keyword>
<evidence type="ECO:0000313" key="4">
    <source>
        <dbReference type="Proteomes" id="UP001243330"/>
    </source>
</evidence>
<protein>
    <submittedName>
        <fullName evidence="3">Uncharacterized protein</fullName>
    </submittedName>
</protein>